<dbReference type="PANTHER" id="PTHR46211">
    <property type="entry name" value="GLYCEROPHOSPHORYL DIESTER PHOSPHODIESTERASE"/>
    <property type="match status" value="1"/>
</dbReference>
<dbReference type="EMBL" id="AP027742">
    <property type="protein sequence ID" value="BDZ76624.1"/>
    <property type="molecule type" value="Genomic_DNA"/>
</dbReference>
<evidence type="ECO:0000313" key="3">
    <source>
        <dbReference type="EMBL" id="BDZ76624.1"/>
    </source>
</evidence>
<organism evidence="3 4">
    <name type="scientific">Claveliimonas bilis</name>
    <dbReference type="NCBI Taxonomy" id="3028070"/>
    <lineage>
        <taxon>Bacteria</taxon>
        <taxon>Bacillati</taxon>
        <taxon>Bacillota</taxon>
        <taxon>Clostridia</taxon>
        <taxon>Lachnospirales</taxon>
        <taxon>Lachnospiraceae</taxon>
        <taxon>Claveliimonas</taxon>
    </lineage>
</organism>
<keyword evidence="1" id="KW-0472">Membrane</keyword>
<sequence>MPSFIVFVPKPLFAAAVVILIACLAIGLYLFSILPRTSRKKEMEQYQNIKFAHRGYHSSSHLIPENSIAAFKAAARLHYGIELDVHLTKDGQVAVFHDDTLDRLCGVTGRIESYTYSELQQFFLLHTSEKIPLLSEVLSFIDGRVPLLIELKIPGRSVRICEKTYEILKTYNGPFLIQSFNTMGLHWFRLHAPHILRGQLSSNLTASPTREPYILKFMAKHLLFNFLGRPDFISYKLKDLPEISVWICRRVFQTPVAVWTLRTEKARTLGSLHYDMQIFEKEAEFY</sequence>
<name>A0ABN6YTX4_9FIRM</name>
<dbReference type="Pfam" id="PF03009">
    <property type="entry name" value="GDPD"/>
    <property type="match status" value="1"/>
</dbReference>
<dbReference type="Proteomes" id="UP001305815">
    <property type="component" value="Chromosome"/>
</dbReference>
<feature type="transmembrane region" description="Helical" evidence="1">
    <location>
        <begin position="12"/>
        <end position="34"/>
    </location>
</feature>
<evidence type="ECO:0000313" key="4">
    <source>
        <dbReference type="Proteomes" id="UP001305815"/>
    </source>
</evidence>
<proteinExistence type="predicted"/>
<dbReference type="PROSITE" id="PS51704">
    <property type="entry name" value="GP_PDE"/>
    <property type="match status" value="1"/>
</dbReference>
<protein>
    <submittedName>
        <fullName evidence="3">Glycerophosphoryl diester phosphodiesterase</fullName>
    </submittedName>
</protein>
<keyword evidence="1" id="KW-1133">Transmembrane helix</keyword>
<reference evidence="4" key="1">
    <citation type="journal article" date="2023" name="Int. J. Syst. Evol. Microbiol.">
        <title>Claveliimonas bilis gen. nov., sp. nov., deoxycholic acid-producing bacteria isolated from human faeces, and reclassification of Sellimonas monacensis Zenner et al. 2021 as Claveliimonas monacensis comb. nov.</title>
        <authorList>
            <person name="Hisatomi A."/>
            <person name="Kastawa N.W.E.P.G."/>
            <person name="Song I."/>
            <person name="Ohkuma M."/>
            <person name="Fukiya S."/>
            <person name="Sakamoto M."/>
        </authorList>
    </citation>
    <scope>NUCLEOTIDE SEQUENCE [LARGE SCALE GENOMIC DNA]</scope>
    <source>
        <strain evidence="4">12BBH14</strain>
    </source>
</reference>
<evidence type="ECO:0000256" key="1">
    <source>
        <dbReference type="SAM" id="Phobius"/>
    </source>
</evidence>
<dbReference type="PANTHER" id="PTHR46211:SF1">
    <property type="entry name" value="GLYCEROPHOSPHODIESTER PHOSPHODIESTERASE, CYTOPLASMIC"/>
    <property type="match status" value="1"/>
</dbReference>
<dbReference type="InterPro" id="IPR030395">
    <property type="entry name" value="GP_PDE_dom"/>
</dbReference>
<dbReference type="RefSeq" id="WP_230106969.1">
    <property type="nucleotide sequence ID" value="NZ_AP024845.1"/>
</dbReference>
<evidence type="ECO:0000259" key="2">
    <source>
        <dbReference type="PROSITE" id="PS51704"/>
    </source>
</evidence>
<keyword evidence="1" id="KW-0812">Transmembrane</keyword>
<dbReference type="CDD" id="cd08585">
    <property type="entry name" value="GDPD_like_3"/>
    <property type="match status" value="1"/>
</dbReference>
<gene>
    <name evidence="3" type="ORF">Lac1_08070</name>
</gene>
<accession>A0ABN6YTX4</accession>
<feature type="domain" description="GP-PDE" evidence="2">
    <location>
        <begin position="48"/>
        <end position="286"/>
    </location>
</feature>
<keyword evidence="4" id="KW-1185">Reference proteome</keyword>